<keyword evidence="1" id="KW-0812">Transmembrane</keyword>
<evidence type="ECO:0000313" key="3">
    <source>
        <dbReference type="EMBL" id="SHN46868.1"/>
    </source>
</evidence>
<dbReference type="GO" id="GO:0016788">
    <property type="term" value="F:hydrolase activity, acting on ester bonds"/>
    <property type="evidence" value="ECO:0007669"/>
    <property type="project" value="InterPro"/>
</dbReference>
<dbReference type="GO" id="GO:0008270">
    <property type="term" value="F:zinc ion binding"/>
    <property type="evidence" value="ECO:0007669"/>
    <property type="project" value="InterPro"/>
</dbReference>
<feature type="transmembrane region" description="Helical" evidence="1">
    <location>
        <begin position="63"/>
        <end position="85"/>
    </location>
</feature>
<proteinExistence type="predicted"/>
<accession>A0A1M7RLB8</accession>
<keyword evidence="1" id="KW-0472">Membrane</keyword>
<dbReference type="InterPro" id="IPR003675">
    <property type="entry name" value="Rce1/LyrA-like_dom"/>
</dbReference>
<evidence type="ECO:0000313" key="4">
    <source>
        <dbReference type="Proteomes" id="UP000184440"/>
    </source>
</evidence>
<protein>
    <recommendedName>
        <fullName evidence="2">CAAX prenyl protease 2/Lysostaphin resistance protein A-like domain-containing protein</fullName>
    </recommendedName>
</protein>
<evidence type="ECO:0000256" key="1">
    <source>
        <dbReference type="SAM" id="Phobius"/>
    </source>
</evidence>
<feature type="transmembrane region" description="Helical" evidence="1">
    <location>
        <begin position="223"/>
        <end position="244"/>
    </location>
</feature>
<dbReference type="GO" id="GO:0004175">
    <property type="term" value="F:endopeptidase activity"/>
    <property type="evidence" value="ECO:0007669"/>
    <property type="project" value="UniProtKB-ARBA"/>
</dbReference>
<dbReference type="Pfam" id="PF02517">
    <property type="entry name" value="Rce1-like"/>
    <property type="match status" value="1"/>
</dbReference>
<evidence type="ECO:0000259" key="2">
    <source>
        <dbReference type="Pfam" id="PF02517"/>
    </source>
</evidence>
<name>A0A1M7RLB8_9ACTN</name>
<feature type="transmembrane region" description="Helical" evidence="1">
    <location>
        <begin position="105"/>
        <end position="125"/>
    </location>
</feature>
<feature type="transmembrane region" description="Helical" evidence="1">
    <location>
        <begin position="194"/>
        <end position="217"/>
    </location>
</feature>
<dbReference type="PROSITE" id="PS01322">
    <property type="entry name" value="PHOSPHOTRIESTERASE_1"/>
    <property type="match status" value="1"/>
</dbReference>
<dbReference type="AlphaFoldDB" id="A0A1M7RLB8"/>
<dbReference type="InterPro" id="IPR017947">
    <property type="entry name" value="AryldialkylPase_Zn-BS"/>
</dbReference>
<feature type="transmembrane region" description="Helical" evidence="1">
    <location>
        <begin position="12"/>
        <end position="32"/>
    </location>
</feature>
<organism evidence="3 4">
    <name type="scientific">Cryptosporangium aurantiacum</name>
    <dbReference type="NCBI Taxonomy" id="134849"/>
    <lineage>
        <taxon>Bacteria</taxon>
        <taxon>Bacillati</taxon>
        <taxon>Actinomycetota</taxon>
        <taxon>Actinomycetes</taxon>
        <taxon>Cryptosporangiales</taxon>
        <taxon>Cryptosporangiaceae</taxon>
        <taxon>Cryptosporangium</taxon>
    </lineage>
</organism>
<reference evidence="3 4" key="1">
    <citation type="submission" date="2016-11" db="EMBL/GenBank/DDBJ databases">
        <authorList>
            <person name="Jaros S."/>
            <person name="Januszkiewicz K."/>
            <person name="Wedrychowicz H."/>
        </authorList>
    </citation>
    <scope>NUCLEOTIDE SEQUENCE [LARGE SCALE GENOMIC DNA]</scope>
    <source>
        <strain evidence="3 4">DSM 46144</strain>
    </source>
</reference>
<dbReference type="Proteomes" id="UP000184440">
    <property type="component" value="Unassembled WGS sequence"/>
</dbReference>
<feature type="domain" description="CAAX prenyl protease 2/Lysostaphin resistance protein A-like" evidence="2">
    <location>
        <begin position="144"/>
        <end position="235"/>
    </location>
</feature>
<gene>
    <name evidence="3" type="ORF">SAMN05443668_118101</name>
</gene>
<sequence>MVTDPAERRALAIEVFLVFALTLGLSGVRSLLSLLDSLLQPEPLSDQTVALNVSRAAANLIDLAYQLLSAGQLGVWGGLGLYLLWRSGIAPRAIGLGRDRIRGDLAGGAGLAALIGLPGLAFYLVTRAIGINLTVVPAALNDVWWRAPVLIIAAIANAWAEEVLVVGYFITRLRQLGWGENKSLLAAAVLRGSYHLYQGFGGFLGNLLMGLVYGRFWQRTNRLWPLVIGHALIDIVAFVGYTLLHEHVSWLP</sequence>
<keyword evidence="4" id="KW-1185">Reference proteome</keyword>
<dbReference type="GO" id="GO:0080120">
    <property type="term" value="P:CAAX-box protein maturation"/>
    <property type="evidence" value="ECO:0007669"/>
    <property type="project" value="UniProtKB-ARBA"/>
</dbReference>
<dbReference type="EMBL" id="FRCS01000018">
    <property type="protein sequence ID" value="SHN46868.1"/>
    <property type="molecule type" value="Genomic_DNA"/>
</dbReference>
<keyword evidence="1" id="KW-1133">Transmembrane helix</keyword>
<dbReference type="STRING" id="134849.SAMN05443668_118101"/>